<name>A0A6L6YHY5_9BURK</name>
<keyword evidence="5" id="KW-1185">Reference proteome</keyword>
<dbReference type="AlphaFoldDB" id="A0A6L6YHY5"/>
<dbReference type="PANTHER" id="PTHR13504">
    <property type="entry name" value="FIDO DOMAIN-CONTAINING PROTEIN DDB_G0283145"/>
    <property type="match status" value="1"/>
</dbReference>
<dbReference type="InterPro" id="IPR036597">
    <property type="entry name" value="Fido-like_dom_sf"/>
</dbReference>
<dbReference type="SUPFAM" id="SSF140931">
    <property type="entry name" value="Fic-like"/>
    <property type="match status" value="1"/>
</dbReference>
<evidence type="ECO:0000256" key="1">
    <source>
        <dbReference type="PIRSR" id="PIRSR640198-1"/>
    </source>
</evidence>
<proteinExistence type="predicted"/>
<keyword evidence="2" id="KW-0067">ATP-binding</keyword>
<organism evidence="4 5">
    <name type="scientific">Parasutterella muris</name>
    <dbReference type="NCBI Taxonomy" id="2565572"/>
    <lineage>
        <taxon>Bacteria</taxon>
        <taxon>Pseudomonadati</taxon>
        <taxon>Pseudomonadota</taxon>
        <taxon>Betaproteobacteria</taxon>
        <taxon>Burkholderiales</taxon>
        <taxon>Sutterellaceae</taxon>
        <taxon>Parasutterella</taxon>
    </lineage>
</organism>
<evidence type="ECO:0000313" key="4">
    <source>
        <dbReference type="EMBL" id="MVX57256.1"/>
    </source>
</evidence>
<feature type="binding site" evidence="2">
    <location>
        <begin position="79"/>
        <end position="80"/>
    </location>
    <ligand>
        <name>ATP</name>
        <dbReference type="ChEBI" id="CHEBI:30616"/>
    </ligand>
</feature>
<dbReference type="RefSeq" id="WP_160335682.1">
    <property type="nucleotide sequence ID" value="NZ_WSRP01000026.1"/>
</dbReference>
<dbReference type="OrthoDB" id="9813719at2"/>
<feature type="binding site" evidence="2">
    <location>
        <begin position="41"/>
        <end position="48"/>
    </location>
    <ligand>
        <name>ATP</name>
        <dbReference type="ChEBI" id="CHEBI:30616"/>
    </ligand>
</feature>
<comment type="caution">
    <text evidence="4">The sequence shown here is derived from an EMBL/GenBank/DDBJ whole genome shotgun (WGS) entry which is preliminary data.</text>
</comment>
<reference evidence="4 5" key="1">
    <citation type="submission" date="2019-12" db="EMBL/GenBank/DDBJ databases">
        <title>Microbes associate with the intestines of laboratory mice.</title>
        <authorList>
            <person name="Navarre W."/>
            <person name="Wong E."/>
        </authorList>
    </citation>
    <scope>NUCLEOTIDE SEQUENCE [LARGE SCALE GENOMIC DNA]</scope>
    <source>
        <strain evidence="4 5">NM82_D38</strain>
    </source>
</reference>
<dbReference type="Pfam" id="PF02661">
    <property type="entry name" value="Fic"/>
    <property type="match status" value="1"/>
</dbReference>
<protein>
    <recommendedName>
        <fullName evidence="3">Fido domain-containing protein</fullName>
    </recommendedName>
</protein>
<dbReference type="PROSITE" id="PS51459">
    <property type="entry name" value="FIDO"/>
    <property type="match status" value="1"/>
</dbReference>
<keyword evidence="2" id="KW-0547">Nucleotide-binding</keyword>
<evidence type="ECO:0000256" key="2">
    <source>
        <dbReference type="PIRSR" id="PIRSR640198-2"/>
    </source>
</evidence>
<dbReference type="InterPro" id="IPR040198">
    <property type="entry name" value="Fido_containing"/>
</dbReference>
<accession>A0A6L6YHY5</accession>
<sequence length="188" mass="21668">MTTLKISSVRTLRIVVRTIENTVRIVERNHAQFEMIHPFLDGNGRMGRLLITLFLADKKILSTPCFYMSAYLQSHSDRYYETIGMISKDGDWNPWIEFFLNGVIEHCTANVNLLINMTRLYEESKEKFVNATNSSFAINSLDYIFANPIFSIPGLRKKYKQNLSQQVASHLVNKFTAVQNNLILKLAI</sequence>
<dbReference type="PANTHER" id="PTHR13504:SF38">
    <property type="entry name" value="FIDO DOMAIN-CONTAINING PROTEIN"/>
    <property type="match status" value="1"/>
</dbReference>
<dbReference type="Proteomes" id="UP000472580">
    <property type="component" value="Unassembled WGS sequence"/>
</dbReference>
<dbReference type="Gene3D" id="1.10.3290.10">
    <property type="entry name" value="Fido-like domain"/>
    <property type="match status" value="1"/>
</dbReference>
<evidence type="ECO:0000259" key="3">
    <source>
        <dbReference type="PROSITE" id="PS51459"/>
    </source>
</evidence>
<gene>
    <name evidence="4" type="ORF">E5987_08580</name>
</gene>
<dbReference type="InterPro" id="IPR003812">
    <property type="entry name" value="Fido"/>
</dbReference>
<dbReference type="GO" id="GO:0005524">
    <property type="term" value="F:ATP binding"/>
    <property type="evidence" value="ECO:0007669"/>
    <property type="project" value="UniProtKB-KW"/>
</dbReference>
<dbReference type="EMBL" id="WSRP01000026">
    <property type="protein sequence ID" value="MVX57256.1"/>
    <property type="molecule type" value="Genomic_DNA"/>
</dbReference>
<feature type="domain" description="Fido" evidence="3">
    <location>
        <begin position="1"/>
        <end position="101"/>
    </location>
</feature>
<feature type="active site" evidence="1">
    <location>
        <position position="37"/>
    </location>
</feature>
<evidence type="ECO:0000313" key="5">
    <source>
        <dbReference type="Proteomes" id="UP000472580"/>
    </source>
</evidence>